<dbReference type="AlphaFoldDB" id="A8AGT3"/>
<accession>A8AGT3</accession>
<evidence type="ECO:0000313" key="2">
    <source>
        <dbReference type="Proteomes" id="UP000008148"/>
    </source>
</evidence>
<keyword evidence="2" id="KW-1185">Reference proteome</keyword>
<reference evidence="1 2" key="1">
    <citation type="submission" date="2007-08" db="EMBL/GenBank/DDBJ databases">
        <authorList>
            <consortium name="The Citrobacter koseri Genome Sequencing Project"/>
            <person name="McClelland M."/>
            <person name="Sanderson E.K."/>
            <person name="Porwollik S."/>
            <person name="Spieth J."/>
            <person name="Clifton W.S."/>
            <person name="Latreille P."/>
            <person name="Courtney L."/>
            <person name="Wang C."/>
            <person name="Pepin K."/>
            <person name="Bhonagiri V."/>
            <person name="Nash W."/>
            <person name="Johnson M."/>
            <person name="Thiruvilangam P."/>
            <person name="Wilson R."/>
        </authorList>
    </citation>
    <scope>NUCLEOTIDE SEQUENCE [LARGE SCALE GENOMIC DNA]</scope>
    <source>
        <strain evidence="2">ATCC BAA-895 / CDC 4225-83 / SGSC4696</strain>
    </source>
</reference>
<name>A8AGT3_CITK8</name>
<proteinExistence type="predicted"/>
<gene>
    <name evidence="1" type="ordered locus">CKO_01564</name>
</gene>
<evidence type="ECO:0000313" key="1">
    <source>
        <dbReference type="EMBL" id="ABV12696.1"/>
    </source>
</evidence>
<dbReference type="EMBL" id="CP000822">
    <property type="protein sequence ID" value="ABV12696.1"/>
    <property type="molecule type" value="Genomic_DNA"/>
</dbReference>
<protein>
    <submittedName>
        <fullName evidence="1">Uncharacterized protein</fullName>
    </submittedName>
</protein>
<dbReference type="Proteomes" id="UP000008148">
    <property type="component" value="Chromosome"/>
</dbReference>
<sequence length="60" mass="6904">MLAWIDLCFYLMRYQAIPCADNGSFTILTQTISMKVKQHRTKPAKPAFRASIPLHTYVSE</sequence>
<dbReference type="HOGENOM" id="CLU_2932926_0_0_6"/>
<dbReference type="KEGG" id="cko:CKO_01564"/>
<organism evidence="1 2">
    <name type="scientific">Citrobacter koseri (strain ATCC BAA-895 / CDC 4225-83 / SGSC4696)</name>
    <dbReference type="NCBI Taxonomy" id="290338"/>
    <lineage>
        <taxon>Bacteria</taxon>
        <taxon>Pseudomonadati</taxon>
        <taxon>Pseudomonadota</taxon>
        <taxon>Gammaproteobacteria</taxon>
        <taxon>Enterobacterales</taxon>
        <taxon>Enterobacteriaceae</taxon>
        <taxon>Citrobacter</taxon>
    </lineage>
</organism>